<feature type="domain" description="Response regulatory" evidence="5">
    <location>
        <begin position="8"/>
        <end position="125"/>
    </location>
</feature>
<dbReference type="PROSITE" id="PS50110">
    <property type="entry name" value="RESPONSE_REGULATORY"/>
    <property type="match status" value="1"/>
</dbReference>
<organism evidence="6 7">
    <name type="scientific">Nitratireductor mangrovi</name>
    <dbReference type="NCBI Taxonomy" id="2599600"/>
    <lineage>
        <taxon>Bacteria</taxon>
        <taxon>Pseudomonadati</taxon>
        <taxon>Pseudomonadota</taxon>
        <taxon>Alphaproteobacteria</taxon>
        <taxon>Hyphomicrobiales</taxon>
        <taxon>Phyllobacteriaceae</taxon>
        <taxon>Nitratireductor</taxon>
    </lineage>
</organism>
<reference evidence="6" key="1">
    <citation type="submission" date="2020-04" db="EMBL/GenBank/DDBJ databases">
        <title>Nitratireductor sp. nov. isolated from mangrove soil.</title>
        <authorList>
            <person name="Ye Y."/>
        </authorList>
    </citation>
    <scope>NUCLEOTIDE SEQUENCE</scope>
    <source>
        <strain evidence="6">SY7</strain>
    </source>
</reference>
<name>A0A5B8KTS2_9HYPH</name>
<keyword evidence="7" id="KW-1185">Reference proteome</keyword>
<dbReference type="SUPFAM" id="SSF52172">
    <property type="entry name" value="CheY-like"/>
    <property type="match status" value="1"/>
</dbReference>
<keyword evidence="3" id="KW-0804">Transcription</keyword>
<dbReference type="Pfam" id="PF00072">
    <property type="entry name" value="Response_reg"/>
    <property type="match status" value="1"/>
</dbReference>
<evidence type="ECO:0000259" key="5">
    <source>
        <dbReference type="PROSITE" id="PS50110"/>
    </source>
</evidence>
<evidence type="ECO:0000256" key="2">
    <source>
        <dbReference type="ARBA" id="ARBA00023015"/>
    </source>
</evidence>
<dbReference type="EMBL" id="CP042301">
    <property type="protein sequence ID" value="QDY99016.1"/>
    <property type="molecule type" value="Genomic_DNA"/>
</dbReference>
<dbReference type="Gene3D" id="3.40.50.2300">
    <property type="match status" value="1"/>
</dbReference>
<evidence type="ECO:0000313" key="6">
    <source>
        <dbReference type="EMBL" id="QDY99016.1"/>
    </source>
</evidence>
<dbReference type="InterPro" id="IPR050595">
    <property type="entry name" value="Bact_response_regulator"/>
</dbReference>
<evidence type="ECO:0000256" key="1">
    <source>
        <dbReference type="ARBA" id="ARBA00022553"/>
    </source>
</evidence>
<dbReference type="PANTHER" id="PTHR44591">
    <property type="entry name" value="STRESS RESPONSE REGULATOR PROTEIN 1"/>
    <property type="match status" value="1"/>
</dbReference>
<dbReference type="SMART" id="SM00448">
    <property type="entry name" value="REC"/>
    <property type="match status" value="1"/>
</dbReference>
<dbReference type="PANTHER" id="PTHR44591:SF3">
    <property type="entry name" value="RESPONSE REGULATORY DOMAIN-CONTAINING PROTEIN"/>
    <property type="match status" value="1"/>
</dbReference>
<evidence type="ECO:0000256" key="3">
    <source>
        <dbReference type="ARBA" id="ARBA00023163"/>
    </source>
</evidence>
<dbReference type="InterPro" id="IPR001789">
    <property type="entry name" value="Sig_transdc_resp-reg_receiver"/>
</dbReference>
<sequence>MSLLAQLRILAVDDTTTSRMLLRDALETIGFRNIAVAADGEQAMQMMMKTPSHLIISDMNMPKMDGLQLLKAIRTYKPTARVPFMILTGNADKNVLVEGRKLGLNNYLNKPFTPADLKKALEAIVGRLH</sequence>
<dbReference type="Proteomes" id="UP000321389">
    <property type="component" value="Chromosome"/>
</dbReference>
<accession>A0A5B8KTS2</accession>
<feature type="modified residue" description="4-aspartylphosphate" evidence="4">
    <location>
        <position position="58"/>
    </location>
</feature>
<evidence type="ECO:0000256" key="4">
    <source>
        <dbReference type="PROSITE-ProRule" id="PRU00169"/>
    </source>
</evidence>
<protein>
    <submittedName>
        <fullName evidence="6">Response regulator</fullName>
    </submittedName>
</protein>
<proteinExistence type="predicted"/>
<dbReference type="RefSeq" id="WP_146297619.1">
    <property type="nucleotide sequence ID" value="NZ_CP042301.2"/>
</dbReference>
<gene>
    <name evidence="6" type="ORF">FQ775_00755</name>
</gene>
<keyword evidence="2" id="KW-0805">Transcription regulation</keyword>
<dbReference type="InterPro" id="IPR011006">
    <property type="entry name" value="CheY-like_superfamily"/>
</dbReference>
<dbReference type="KEGG" id="niy:FQ775_00755"/>
<dbReference type="AlphaFoldDB" id="A0A5B8KTS2"/>
<dbReference type="GO" id="GO:0000160">
    <property type="term" value="P:phosphorelay signal transduction system"/>
    <property type="evidence" value="ECO:0007669"/>
    <property type="project" value="InterPro"/>
</dbReference>
<dbReference type="OrthoDB" id="9786548at2"/>
<keyword evidence="1 4" id="KW-0597">Phosphoprotein</keyword>
<evidence type="ECO:0000313" key="7">
    <source>
        <dbReference type="Proteomes" id="UP000321389"/>
    </source>
</evidence>